<dbReference type="EMBL" id="VMNI01000012">
    <property type="protein sequence ID" value="TVO75700.1"/>
    <property type="molecule type" value="Genomic_DNA"/>
</dbReference>
<dbReference type="Proteomes" id="UP000318349">
    <property type="component" value="Unassembled WGS sequence"/>
</dbReference>
<feature type="domain" description="Lipid/polyisoprenoid-binding YceI-like" evidence="2">
    <location>
        <begin position="95"/>
        <end position="280"/>
    </location>
</feature>
<dbReference type="AlphaFoldDB" id="A0A557RIN6"/>
<dbReference type="PANTHER" id="PTHR34406">
    <property type="entry name" value="PROTEIN YCEI"/>
    <property type="match status" value="1"/>
</dbReference>
<gene>
    <name evidence="3" type="ORF">FHP89_13270</name>
</gene>
<dbReference type="SMART" id="SM00867">
    <property type="entry name" value="YceI"/>
    <property type="match status" value="1"/>
</dbReference>
<dbReference type="Pfam" id="PF04264">
    <property type="entry name" value="YceI"/>
    <property type="match status" value="1"/>
</dbReference>
<organism evidence="3 4">
    <name type="scientific">Denitromonas halophila</name>
    <dbReference type="NCBI Taxonomy" id="1629404"/>
    <lineage>
        <taxon>Bacteria</taxon>
        <taxon>Pseudomonadati</taxon>
        <taxon>Pseudomonadota</taxon>
        <taxon>Betaproteobacteria</taxon>
        <taxon>Rhodocyclales</taxon>
        <taxon>Zoogloeaceae</taxon>
        <taxon>Denitromonas</taxon>
    </lineage>
</organism>
<evidence type="ECO:0000313" key="4">
    <source>
        <dbReference type="Proteomes" id="UP000318349"/>
    </source>
</evidence>
<dbReference type="InterPro" id="IPR036761">
    <property type="entry name" value="TTHA0802/YceI-like_sf"/>
</dbReference>
<evidence type="ECO:0000259" key="2">
    <source>
        <dbReference type="SMART" id="SM00867"/>
    </source>
</evidence>
<name>A0A557RIN6_9RHOO</name>
<comment type="caution">
    <text evidence="3">The sequence shown here is derived from an EMBL/GenBank/DDBJ whole genome shotgun (WGS) entry which is preliminary data.</text>
</comment>
<accession>A0A557RIN6</accession>
<dbReference type="SUPFAM" id="SSF101874">
    <property type="entry name" value="YceI-like"/>
    <property type="match status" value="1"/>
</dbReference>
<protein>
    <submittedName>
        <fullName evidence="3">YceI family protein</fullName>
    </submittedName>
</protein>
<dbReference type="Gene3D" id="2.40.128.110">
    <property type="entry name" value="Lipid/polyisoprenoid-binding, YceI-like"/>
    <property type="match status" value="1"/>
</dbReference>
<feature type="region of interest" description="Disordered" evidence="1">
    <location>
        <begin position="1"/>
        <end position="20"/>
    </location>
</feature>
<proteinExistence type="predicted"/>
<dbReference type="PANTHER" id="PTHR34406:SF1">
    <property type="entry name" value="PROTEIN YCEI"/>
    <property type="match status" value="1"/>
</dbReference>
<dbReference type="InterPro" id="IPR007372">
    <property type="entry name" value="Lipid/polyisoprenoid-bd_YceI"/>
</dbReference>
<reference evidence="3 4" key="1">
    <citation type="submission" date="2019-07" db="EMBL/GenBank/DDBJ databases">
        <title>The pathways for chlorine oxyanion respiration interact through the shared metabolite chlorate.</title>
        <authorList>
            <person name="Barnum T.P."/>
            <person name="Cheng Y."/>
            <person name="Hill K.A."/>
            <person name="Lucas L.N."/>
            <person name="Carlson H.K."/>
            <person name="Coates J.D."/>
        </authorList>
    </citation>
    <scope>NUCLEOTIDE SEQUENCE [LARGE SCALE GENOMIC DNA]</scope>
    <source>
        <strain evidence="3 4">SFB-1</strain>
    </source>
</reference>
<sequence length="283" mass="30689">MAGPQRRVGHHTMQRRDATQACVTRGRQGRRWHRQAARRPCARAAGWRTMPSMRHLPRLLAALWLTACTTPAPPPPADTRAAETPLTEPAPDAVRYQVASARSDVRFVVYRAGRLAALGHNHVIVARQIDGEIALTPDLTRTQFSLRLPVASFEVDPPGARRDEGEGFAVLPSADAIAGTRRNMLGARVLDAEHHPEVAIDAVSVRGALPTPTVTVRLTLRGVARDVDVPVTVAQNGNTLTAKASFDIRQRDFGITPMSVFGGALQVADAVTVRMRVVATRLP</sequence>
<evidence type="ECO:0000313" key="3">
    <source>
        <dbReference type="EMBL" id="TVO75700.1"/>
    </source>
</evidence>
<evidence type="ECO:0000256" key="1">
    <source>
        <dbReference type="SAM" id="MobiDB-lite"/>
    </source>
</evidence>